<dbReference type="EMBL" id="VTPC01082504">
    <property type="protein sequence ID" value="KAF2887630.1"/>
    <property type="molecule type" value="Genomic_DNA"/>
</dbReference>
<reference evidence="3" key="1">
    <citation type="submission" date="2019-08" db="EMBL/GenBank/DDBJ databases">
        <title>The genome of the North American firefly Photinus pyralis.</title>
        <authorList>
            <consortium name="Photinus pyralis genome working group"/>
            <person name="Fallon T.R."/>
            <person name="Sander Lower S.E."/>
            <person name="Weng J.-K."/>
        </authorList>
    </citation>
    <scope>NUCLEOTIDE SEQUENCE</scope>
    <source>
        <strain evidence="3">TRF0915ILg1</strain>
        <tissue evidence="3">Whole body</tissue>
    </source>
</reference>
<dbReference type="PANTHER" id="PTHR46599">
    <property type="entry name" value="PIGGYBAC TRANSPOSABLE ELEMENT-DERIVED PROTEIN 4"/>
    <property type="match status" value="1"/>
</dbReference>
<protein>
    <recommendedName>
        <fullName evidence="2">PiggyBac transposable element-derived protein domain-containing protein</fullName>
    </recommendedName>
</protein>
<name>A0A8K0CI14_IGNLU</name>
<feature type="region of interest" description="Disordered" evidence="1">
    <location>
        <begin position="1"/>
        <end position="34"/>
    </location>
</feature>
<feature type="non-terminal residue" evidence="3">
    <location>
        <position position="1"/>
    </location>
</feature>
<proteinExistence type="predicted"/>
<gene>
    <name evidence="3" type="ORF">ILUMI_18543</name>
</gene>
<evidence type="ECO:0000313" key="3">
    <source>
        <dbReference type="EMBL" id="KAF2887630.1"/>
    </source>
</evidence>
<feature type="domain" description="PiggyBac transposable element-derived protein" evidence="2">
    <location>
        <begin position="160"/>
        <end position="259"/>
    </location>
</feature>
<dbReference type="OrthoDB" id="8191541at2759"/>
<dbReference type="InterPro" id="IPR029526">
    <property type="entry name" value="PGBD"/>
</dbReference>
<evidence type="ECO:0000313" key="4">
    <source>
        <dbReference type="Proteomes" id="UP000801492"/>
    </source>
</evidence>
<dbReference type="AlphaFoldDB" id="A0A8K0CI14"/>
<dbReference type="Proteomes" id="UP000801492">
    <property type="component" value="Unassembled WGS sequence"/>
</dbReference>
<organism evidence="3 4">
    <name type="scientific">Ignelater luminosus</name>
    <name type="common">Cucubano</name>
    <name type="synonym">Pyrophorus luminosus</name>
    <dbReference type="NCBI Taxonomy" id="2038154"/>
    <lineage>
        <taxon>Eukaryota</taxon>
        <taxon>Metazoa</taxon>
        <taxon>Ecdysozoa</taxon>
        <taxon>Arthropoda</taxon>
        <taxon>Hexapoda</taxon>
        <taxon>Insecta</taxon>
        <taxon>Pterygota</taxon>
        <taxon>Neoptera</taxon>
        <taxon>Endopterygota</taxon>
        <taxon>Coleoptera</taxon>
        <taxon>Polyphaga</taxon>
        <taxon>Elateriformia</taxon>
        <taxon>Elateroidea</taxon>
        <taxon>Elateridae</taxon>
        <taxon>Agrypninae</taxon>
        <taxon>Pyrophorini</taxon>
        <taxon>Ignelater</taxon>
    </lineage>
</organism>
<comment type="caution">
    <text evidence="3">The sequence shown here is derived from an EMBL/GenBank/DDBJ whole genome shotgun (WGS) entry which is preliminary data.</text>
</comment>
<dbReference type="PANTHER" id="PTHR46599:SF6">
    <property type="entry name" value="DUAL SPECIFICITY PHOSPHATASE 26"/>
    <property type="match status" value="1"/>
</dbReference>
<accession>A0A8K0CI14</accession>
<evidence type="ECO:0000256" key="1">
    <source>
        <dbReference type="SAM" id="MobiDB-lite"/>
    </source>
</evidence>
<dbReference type="Pfam" id="PF13843">
    <property type="entry name" value="DDE_Tnp_1_7"/>
    <property type="match status" value="1"/>
</dbReference>
<evidence type="ECO:0000259" key="2">
    <source>
        <dbReference type="Pfam" id="PF13843"/>
    </source>
</evidence>
<keyword evidence="4" id="KW-1185">Reference proteome</keyword>
<sequence length="260" mass="29449">MKTLPMRIYSSHDSESAVSSDGFKDNASESEEDQVTNKDKFYYVEKTFSNGVKGIARGNQPGNVLQVWKLFVTNHMLNIILVHTNEKIAISQNKFKKPFPTYTKDLNVIELKAYIGLLHLSGIIKSGHQDVELLFASDGTGRQIFRATMIVFRLLWPVCVLGTLRMNKPQIPLEFKPNRKRVVGSTEFEHANGITICSYVPEKNRAVVLLSTMPEDQSVNNENSKPDMINDYNCTKGGVDSLNQLCISYSIARRTRKWPM</sequence>